<keyword evidence="8" id="KW-0732">Signal</keyword>
<organism evidence="9">
    <name type="scientific">Attheya septentrionalis</name>
    <dbReference type="NCBI Taxonomy" id="420275"/>
    <lineage>
        <taxon>Eukaryota</taxon>
        <taxon>Sar</taxon>
        <taxon>Stramenopiles</taxon>
        <taxon>Ochrophyta</taxon>
        <taxon>Bacillariophyta</taxon>
        <taxon>Coscinodiscophyceae</taxon>
        <taxon>Chaetocerotophycidae</taxon>
        <taxon>Chaetocerotales</taxon>
        <taxon>Attheyaceae</taxon>
        <taxon>Attheya</taxon>
    </lineage>
</organism>
<dbReference type="SUPFAM" id="SSF53335">
    <property type="entry name" value="S-adenosyl-L-methionine-dependent methyltransferases"/>
    <property type="match status" value="1"/>
</dbReference>
<gene>
    <name evidence="9" type="ORF">ASEP1449_LOCUS18132</name>
    <name evidence="10" type="ORF">ASEP1449_LOCUS18133</name>
</gene>
<keyword evidence="6" id="KW-0819">tRNA processing</keyword>
<dbReference type="AlphaFoldDB" id="A0A6T7K0B4"/>
<dbReference type="EC" id="2.1.1.33" evidence="2"/>
<evidence type="ECO:0000256" key="6">
    <source>
        <dbReference type="ARBA" id="ARBA00022694"/>
    </source>
</evidence>
<keyword evidence="3" id="KW-0489">Methyltransferase</keyword>
<evidence type="ECO:0000313" key="9">
    <source>
        <dbReference type="EMBL" id="CAD9826298.1"/>
    </source>
</evidence>
<proteinExistence type="predicted"/>
<dbReference type="Gene3D" id="3.40.50.150">
    <property type="entry name" value="Vaccinia Virus protein VP39"/>
    <property type="match status" value="1"/>
</dbReference>
<reference evidence="9" key="1">
    <citation type="submission" date="2021-01" db="EMBL/GenBank/DDBJ databases">
        <authorList>
            <person name="Corre E."/>
            <person name="Pelletier E."/>
            <person name="Niang G."/>
            <person name="Scheremetjew M."/>
            <person name="Finn R."/>
            <person name="Kale V."/>
            <person name="Holt S."/>
            <person name="Cochrane G."/>
            <person name="Meng A."/>
            <person name="Brown T."/>
            <person name="Cohen L."/>
        </authorList>
    </citation>
    <scope>NUCLEOTIDE SEQUENCE</scope>
    <source>
        <strain evidence="9">CCMP2084</strain>
    </source>
</reference>
<evidence type="ECO:0000256" key="4">
    <source>
        <dbReference type="ARBA" id="ARBA00022679"/>
    </source>
</evidence>
<accession>A0A6T7K0B4</accession>
<feature type="signal peptide" evidence="8">
    <location>
        <begin position="1"/>
        <end position="18"/>
    </location>
</feature>
<keyword evidence="4" id="KW-0808">Transferase</keyword>
<feature type="region of interest" description="Disordered" evidence="7">
    <location>
        <begin position="355"/>
        <end position="376"/>
    </location>
</feature>
<dbReference type="GO" id="GO:0043527">
    <property type="term" value="C:tRNA methyltransferase complex"/>
    <property type="evidence" value="ECO:0007669"/>
    <property type="project" value="TreeGrafter"/>
</dbReference>
<dbReference type="GO" id="GO:0008176">
    <property type="term" value="F:tRNA (guanine(46)-N7)-methyltransferase activity"/>
    <property type="evidence" value="ECO:0007669"/>
    <property type="project" value="UniProtKB-EC"/>
</dbReference>
<evidence type="ECO:0000256" key="2">
    <source>
        <dbReference type="ARBA" id="ARBA00011977"/>
    </source>
</evidence>
<evidence type="ECO:0000256" key="8">
    <source>
        <dbReference type="SAM" id="SignalP"/>
    </source>
</evidence>
<feature type="compositionally biased region" description="Basic and acidic residues" evidence="7">
    <location>
        <begin position="359"/>
        <end position="373"/>
    </location>
</feature>
<dbReference type="EMBL" id="HBHQ01026780">
    <property type="protein sequence ID" value="CAD9826299.1"/>
    <property type="molecule type" value="Transcribed_RNA"/>
</dbReference>
<comment type="catalytic activity">
    <reaction evidence="1">
        <text>guanosine(46) in tRNA + S-adenosyl-L-methionine = N(7)-methylguanosine(46) in tRNA + S-adenosyl-L-homocysteine</text>
        <dbReference type="Rhea" id="RHEA:42708"/>
        <dbReference type="Rhea" id="RHEA-COMP:10188"/>
        <dbReference type="Rhea" id="RHEA-COMP:10189"/>
        <dbReference type="ChEBI" id="CHEBI:57856"/>
        <dbReference type="ChEBI" id="CHEBI:59789"/>
        <dbReference type="ChEBI" id="CHEBI:74269"/>
        <dbReference type="ChEBI" id="CHEBI:74480"/>
        <dbReference type="EC" id="2.1.1.33"/>
    </reaction>
</comment>
<keyword evidence="5" id="KW-0949">S-adenosyl-L-methionine</keyword>
<feature type="chain" id="PRO_5036191686" description="tRNA (guanine(46)-N(7))-methyltransferase" evidence="8">
    <location>
        <begin position="19"/>
        <end position="649"/>
    </location>
</feature>
<name>A0A6T7K0B4_9STRA</name>
<sequence>MMAIRRLWIVILMSAVHASVGFVLPNVRRYARKSGFQSPFRPISAPWCVILDLKYAPHRSTPLHVVSCNTSETSQTNAFSGHEQDFNKTNYEDIVVDVLTEQECEQISALVKERANARFRGEYELGDSLRDQIGNLTFVTGYYGNESIAYMVELRDVPRSEGGGCAWTLVPRTKEESYVPPSGDSVLHLAHAALGLASSSTHLDPKKALQSLISVAEERLALTGALELSGRKAADAAFWFALAGVGAEGRPLLDGLTRIATEELKRFGHRSSCRPKDVWHILERIAAAGVSDMSELHSVAVDCLQHKEAPLHELEESKFGLHSTRPLMTLWRFSTRQRKQRAFLQSAAQHWGKQQLYQDGRDDTKSPKDDESATRTVEQELTVEYDWSNMFEDPTLPLVVDIGCGMGVSLLGLASLGQERENDSHDCLGGVSCLDVNWGECNFLGADLSQLAIGYAKGVAGRWNLETKRLAFSVDSAEHALDQICDSYPGPIQLVMIQFPTPFRLQQKNTECRGNSQLPSNAISGFMVTEGLLQMASRALQVKQGVQNEGTLLLQSNCEDVCVHMRNTAMEKASFDYISLPHTNKDIPHPSSKSRLPQRTMEWIAAGGERAQGSGWSPSPLLPRKGATETEISCLQSGTPIHRCLLKPR</sequence>
<evidence type="ECO:0000256" key="1">
    <source>
        <dbReference type="ARBA" id="ARBA00000142"/>
    </source>
</evidence>
<dbReference type="InterPro" id="IPR029063">
    <property type="entry name" value="SAM-dependent_MTases_sf"/>
</dbReference>
<evidence type="ECO:0000313" key="10">
    <source>
        <dbReference type="EMBL" id="CAD9826299.1"/>
    </source>
</evidence>
<dbReference type="InterPro" id="IPR003358">
    <property type="entry name" value="tRNA_(Gua-N-7)_MeTrfase_Trmb"/>
</dbReference>
<dbReference type="PANTHER" id="PTHR23417:SF21">
    <property type="entry name" value="TRNA (GUANINE-N(7)-)-METHYLTRANSFERASE"/>
    <property type="match status" value="1"/>
</dbReference>
<protein>
    <recommendedName>
        <fullName evidence="2">tRNA (guanine(46)-N(7))-methyltransferase</fullName>
        <ecNumber evidence="2">2.1.1.33</ecNumber>
    </recommendedName>
</protein>
<dbReference type="EMBL" id="HBHQ01026779">
    <property type="protein sequence ID" value="CAD9826298.1"/>
    <property type="molecule type" value="Transcribed_RNA"/>
</dbReference>
<evidence type="ECO:0000256" key="5">
    <source>
        <dbReference type="ARBA" id="ARBA00022691"/>
    </source>
</evidence>
<evidence type="ECO:0000256" key="3">
    <source>
        <dbReference type="ARBA" id="ARBA00022603"/>
    </source>
</evidence>
<evidence type="ECO:0000256" key="7">
    <source>
        <dbReference type="SAM" id="MobiDB-lite"/>
    </source>
</evidence>
<dbReference type="PANTHER" id="PTHR23417">
    <property type="entry name" value="3-DEOXY-D-MANNO-OCTULOSONIC-ACID TRANSFERASE/TRNA GUANINE-N 7 - -METHYLTRANSFERASE"/>
    <property type="match status" value="1"/>
</dbReference>